<dbReference type="Pfam" id="PF04376">
    <property type="entry name" value="ATE_N"/>
    <property type="match status" value="1"/>
</dbReference>
<reference evidence="8 9" key="1">
    <citation type="journal article" date="2019" name="Nat. Ecol. Evol.">
        <title>Megaphylogeny resolves global patterns of mushroom evolution.</title>
        <authorList>
            <person name="Varga T."/>
            <person name="Krizsan K."/>
            <person name="Foldi C."/>
            <person name="Dima B."/>
            <person name="Sanchez-Garcia M."/>
            <person name="Sanchez-Ramirez S."/>
            <person name="Szollosi G.J."/>
            <person name="Szarkandi J.G."/>
            <person name="Papp V."/>
            <person name="Albert L."/>
            <person name="Andreopoulos W."/>
            <person name="Angelini C."/>
            <person name="Antonin V."/>
            <person name="Barry K.W."/>
            <person name="Bougher N.L."/>
            <person name="Buchanan P."/>
            <person name="Buyck B."/>
            <person name="Bense V."/>
            <person name="Catcheside P."/>
            <person name="Chovatia M."/>
            <person name="Cooper J."/>
            <person name="Damon W."/>
            <person name="Desjardin D."/>
            <person name="Finy P."/>
            <person name="Geml J."/>
            <person name="Haridas S."/>
            <person name="Hughes K."/>
            <person name="Justo A."/>
            <person name="Karasinski D."/>
            <person name="Kautmanova I."/>
            <person name="Kiss B."/>
            <person name="Kocsube S."/>
            <person name="Kotiranta H."/>
            <person name="LaButti K.M."/>
            <person name="Lechner B.E."/>
            <person name="Liimatainen K."/>
            <person name="Lipzen A."/>
            <person name="Lukacs Z."/>
            <person name="Mihaltcheva S."/>
            <person name="Morgado L.N."/>
            <person name="Niskanen T."/>
            <person name="Noordeloos M.E."/>
            <person name="Ohm R.A."/>
            <person name="Ortiz-Santana B."/>
            <person name="Ovrebo C."/>
            <person name="Racz N."/>
            <person name="Riley R."/>
            <person name="Savchenko A."/>
            <person name="Shiryaev A."/>
            <person name="Soop K."/>
            <person name="Spirin V."/>
            <person name="Szebenyi C."/>
            <person name="Tomsovsky M."/>
            <person name="Tulloss R.E."/>
            <person name="Uehling J."/>
            <person name="Grigoriev I.V."/>
            <person name="Vagvolgyi C."/>
            <person name="Papp T."/>
            <person name="Martin F.M."/>
            <person name="Miettinen O."/>
            <person name="Hibbett D.S."/>
            <person name="Nagy L.G."/>
        </authorList>
    </citation>
    <scope>NUCLEOTIDE SEQUENCE [LARGE SCALE GENOMIC DNA]</scope>
    <source>
        <strain evidence="8 9">CBS 962.96</strain>
    </source>
</reference>
<accession>A0A4V4HJ17</accession>
<dbReference type="SUPFAM" id="SSF55729">
    <property type="entry name" value="Acyl-CoA N-acyltransferases (Nat)"/>
    <property type="match status" value="1"/>
</dbReference>
<dbReference type="Proteomes" id="UP000297245">
    <property type="component" value="Unassembled WGS sequence"/>
</dbReference>
<evidence type="ECO:0000313" key="8">
    <source>
        <dbReference type="EMBL" id="THV08686.1"/>
    </source>
</evidence>
<dbReference type="EC" id="2.3.2.8" evidence="2"/>
<dbReference type="PANTHER" id="PTHR21367">
    <property type="entry name" value="ARGININE-TRNA-PROTEIN TRANSFERASE 1"/>
    <property type="match status" value="1"/>
</dbReference>
<evidence type="ECO:0000256" key="3">
    <source>
        <dbReference type="ARBA" id="ARBA00022679"/>
    </source>
</evidence>
<keyword evidence="9" id="KW-1185">Reference proteome</keyword>
<evidence type="ECO:0000313" key="9">
    <source>
        <dbReference type="Proteomes" id="UP000297245"/>
    </source>
</evidence>
<dbReference type="InterPro" id="IPR030700">
    <property type="entry name" value="N-end_Aminoacyl_Trfase"/>
</dbReference>
<feature type="non-terminal residue" evidence="8">
    <location>
        <position position="399"/>
    </location>
</feature>
<gene>
    <name evidence="8" type="ORF">K435DRAFT_959219</name>
</gene>
<evidence type="ECO:0000256" key="2">
    <source>
        <dbReference type="ARBA" id="ARBA00012025"/>
    </source>
</evidence>
<proteinExistence type="inferred from homology"/>
<evidence type="ECO:0000259" key="6">
    <source>
        <dbReference type="Pfam" id="PF04376"/>
    </source>
</evidence>
<dbReference type="InterPro" id="IPR007471">
    <property type="entry name" value="N-end_Aminoacyl_Trfase_N"/>
</dbReference>
<feature type="non-terminal residue" evidence="8">
    <location>
        <position position="1"/>
    </location>
</feature>
<sequence length="399" mass="45700">MAISLGSPSGPHASTCGYCSPSGQRSVERSFRQSAGLSARQLSCQVYQDMIDHGWRRSGKWCYKPDLKASCCPLYTIRLDAPAFKPSKSQRKLLNRWNRFVEHGKEEDMGDVRKPPKQKGKNTAEFDLITSIHASEKSFHTDKEFAHHVEITLEPSSYTDEKFALYQKYQKEIHHEEEKRPSGFKRFLVDTPLVSEPIPYSTPPPAHLPTRYGSYHQLYRLDGKLIAMAILDILPSCVSSVYFMYDNTWEEFSLGKLSAFREISLASELCAAGAPGLSYLYLGYYVHSCQKMRYKGEYQPSYLCDPETYIWFPFKDCVKSLDKHRYACFSFPKHSLEGPPGLEIESEFEDHEPAELEDSVLKDILMLQSIEGSRITVVPVNSSPFWDIDYETRHMVLSC</sequence>
<evidence type="ECO:0000256" key="4">
    <source>
        <dbReference type="ARBA" id="ARBA00022786"/>
    </source>
</evidence>
<dbReference type="Pfam" id="PF04377">
    <property type="entry name" value="ATE_C"/>
    <property type="match status" value="1"/>
</dbReference>
<dbReference type="OrthoDB" id="74183at2759"/>
<dbReference type="EMBL" id="ML179035">
    <property type="protein sequence ID" value="THV08686.1"/>
    <property type="molecule type" value="Genomic_DNA"/>
</dbReference>
<dbReference type="GO" id="GO:0005737">
    <property type="term" value="C:cytoplasm"/>
    <property type="evidence" value="ECO:0007669"/>
    <property type="project" value="TreeGrafter"/>
</dbReference>
<dbReference type="PIRSF" id="PIRSF037207">
    <property type="entry name" value="ATE1_euk"/>
    <property type="match status" value="1"/>
</dbReference>
<feature type="domain" description="N-end aminoacyl transferase N-terminal" evidence="6">
    <location>
        <begin position="14"/>
        <end position="92"/>
    </location>
</feature>
<dbReference type="PANTHER" id="PTHR21367:SF1">
    <property type="entry name" value="ARGINYL-TRNA--PROTEIN TRANSFERASE 1"/>
    <property type="match status" value="1"/>
</dbReference>
<dbReference type="InterPro" id="IPR017137">
    <property type="entry name" value="Arg-tRNA-P_Trfase_1_euk"/>
</dbReference>
<evidence type="ECO:0000256" key="5">
    <source>
        <dbReference type="ARBA" id="ARBA00023315"/>
    </source>
</evidence>
<keyword evidence="5" id="KW-0012">Acyltransferase</keyword>
<dbReference type="InterPro" id="IPR016181">
    <property type="entry name" value="Acyl_CoA_acyltransferase"/>
</dbReference>
<keyword evidence="4" id="KW-0833">Ubl conjugation pathway</keyword>
<dbReference type="InterPro" id="IPR007472">
    <property type="entry name" value="N-end_Aminoacyl_Trfase_C"/>
</dbReference>
<evidence type="ECO:0000259" key="7">
    <source>
        <dbReference type="Pfam" id="PF04377"/>
    </source>
</evidence>
<name>A0A4V4HJ17_DENBC</name>
<dbReference type="AlphaFoldDB" id="A0A4V4HJ17"/>
<keyword evidence="3" id="KW-0808">Transferase</keyword>
<evidence type="ECO:0000256" key="1">
    <source>
        <dbReference type="ARBA" id="ARBA00009991"/>
    </source>
</evidence>
<dbReference type="GO" id="GO:0004057">
    <property type="term" value="F:arginyl-tRNA--protein transferase activity"/>
    <property type="evidence" value="ECO:0007669"/>
    <property type="project" value="UniProtKB-EC"/>
</dbReference>
<feature type="domain" description="N-end rule aminoacyl transferase C-terminal" evidence="7">
    <location>
        <begin position="161"/>
        <end position="304"/>
    </location>
</feature>
<organism evidence="8 9">
    <name type="scientific">Dendrothele bispora (strain CBS 962.96)</name>
    <dbReference type="NCBI Taxonomy" id="1314807"/>
    <lineage>
        <taxon>Eukaryota</taxon>
        <taxon>Fungi</taxon>
        <taxon>Dikarya</taxon>
        <taxon>Basidiomycota</taxon>
        <taxon>Agaricomycotina</taxon>
        <taxon>Agaricomycetes</taxon>
        <taxon>Agaricomycetidae</taxon>
        <taxon>Agaricales</taxon>
        <taxon>Agaricales incertae sedis</taxon>
        <taxon>Dendrothele</taxon>
    </lineage>
</organism>
<comment type="similarity">
    <text evidence="1">Belongs to the R-transferase family.</text>
</comment>
<protein>
    <recommendedName>
        <fullName evidence="2">arginyltransferase</fullName>
        <ecNumber evidence="2">2.3.2.8</ecNumber>
    </recommendedName>
</protein>